<organism evidence="1">
    <name type="scientific">Schistosoma haematobium</name>
    <name type="common">Blood fluke</name>
    <dbReference type="NCBI Taxonomy" id="6185"/>
    <lineage>
        <taxon>Eukaryota</taxon>
        <taxon>Metazoa</taxon>
        <taxon>Spiralia</taxon>
        <taxon>Lophotrochozoa</taxon>
        <taxon>Platyhelminthes</taxon>
        <taxon>Trematoda</taxon>
        <taxon>Digenea</taxon>
        <taxon>Strigeidida</taxon>
        <taxon>Schistosomatoidea</taxon>
        <taxon>Schistosomatidae</taxon>
        <taxon>Schistosoma</taxon>
    </lineage>
</organism>
<evidence type="ECO:0000313" key="1">
    <source>
        <dbReference type="EMBL" id="KGB37859.1"/>
    </source>
</evidence>
<reference evidence="1" key="1">
    <citation type="journal article" date="2012" name="Nat. Genet.">
        <title>Whole-genome sequence of Schistosoma haematobium.</title>
        <authorList>
            <person name="Young N.D."/>
            <person name="Jex A.R."/>
            <person name="Li B."/>
            <person name="Liu S."/>
            <person name="Yang L."/>
            <person name="Xiong Z."/>
            <person name="Li Y."/>
            <person name="Cantacessi C."/>
            <person name="Hall R.S."/>
            <person name="Xu X."/>
            <person name="Chen F."/>
            <person name="Wu X."/>
            <person name="Zerlotini A."/>
            <person name="Oliveira G."/>
            <person name="Hofmann A."/>
            <person name="Zhang G."/>
            <person name="Fang X."/>
            <person name="Kang Y."/>
            <person name="Campbell B.E."/>
            <person name="Loukas A."/>
            <person name="Ranganathan S."/>
            <person name="Rollinson D."/>
            <person name="Rinaldi G."/>
            <person name="Brindley P.J."/>
            <person name="Yang H."/>
            <person name="Wang J."/>
            <person name="Wang J."/>
            <person name="Gasser R.B."/>
        </authorList>
    </citation>
    <scope>NUCLEOTIDE SEQUENCE [LARGE SCALE GENOMIC DNA]</scope>
</reference>
<name>A0A094ZXG7_SCHHA</name>
<protein>
    <submittedName>
        <fullName evidence="1">Uncharacterized protein</fullName>
    </submittedName>
</protein>
<gene>
    <name evidence="1" type="ORF">MS3_06217</name>
</gene>
<dbReference type="EMBL" id="KL250938">
    <property type="protein sequence ID" value="KGB37859.1"/>
    <property type="molecule type" value="Genomic_DNA"/>
</dbReference>
<accession>A0A094ZXG7</accession>
<proteinExistence type="predicted"/>
<sequence>MNDTFHASQNQYAKVNSYLIHRVSVPAYRVLLGTPGFQIKKISKCISTDGNRRGCCDLIEI</sequence>
<dbReference type="AlphaFoldDB" id="A0A094ZXG7"/>